<reference evidence="2" key="1">
    <citation type="journal article" date="2019" name="bioRxiv">
        <title>The Genome of the Zebra Mussel, Dreissena polymorpha: A Resource for Invasive Species Research.</title>
        <authorList>
            <person name="McCartney M.A."/>
            <person name="Auch B."/>
            <person name="Kono T."/>
            <person name="Mallez S."/>
            <person name="Zhang Y."/>
            <person name="Obille A."/>
            <person name="Becker A."/>
            <person name="Abrahante J.E."/>
            <person name="Garbe J."/>
            <person name="Badalamenti J.P."/>
            <person name="Herman A."/>
            <person name="Mangelson H."/>
            <person name="Liachko I."/>
            <person name="Sullivan S."/>
            <person name="Sone E.D."/>
            <person name="Koren S."/>
            <person name="Silverstein K.A.T."/>
            <person name="Beckman K.B."/>
            <person name="Gohl D.M."/>
        </authorList>
    </citation>
    <scope>NUCLEOTIDE SEQUENCE</scope>
    <source>
        <strain evidence="2">Duluth1</strain>
        <tissue evidence="2">Whole animal</tissue>
    </source>
</reference>
<evidence type="ECO:0000256" key="1">
    <source>
        <dbReference type="SAM" id="MobiDB-lite"/>
    </source>
</evidence>
<gene>
    <name evidence="2" type="ORF">DPMN_104467</name>
</gene>
<name>A0A9D4HA21_DREPO</name>
<dbReference type="AlphaFoldDB" id="A0A9D4HA21"/>
<organism evidence="2 3">
    <name type="scientific">Dreissena polymorpha</name>
    <name type="common">Zebra mussel</name>
    <name type="synonym">Mytilus polymorpha</name>
    <dbReference type="NCBI Taxonomy" id="45954"/>
    <lineage>
        <taxon>Eukaryota</taxon>
        <taxon>Metazoa</taxon>
        <taxon>Spiralia</taxon>
        <taxon>Lophotrochozoa</taxon>
        <taxon>Mollusca</taxon>
        <taxon>Bivalvia</taxon>
        <taxon>Autobranchia</taxon>
        <taxon>Heteroconchia</taxon>
        <taxon>Euheterodonta</taxon>
        <taxon>Imparidentia</taxon>
        <taxon>Neoheterodontei</taxon>
        <taxon>Myida</taxon>
        <taxon>Dreissenoidea</taxon>
        <taxon>Dreissenidae</taxon>
        <taxon>Dreissena</taxon>
    </lineage>
</organism>
<evidence type="ECO:0000313" key="2">
    <source>
        <dbReference type="EMBL" id="KAH3831205.1"/>
    </source>
</evidence>
<feature type="region of interest" description="Disordered" evidence="1">
    <location>
        <begin position="1"/>
        <end position="30"/>
    </location>
</feature>
<sequence>MTKNVPDLKILEIGTNRRESGRSGGQENDVHSLDQTNVVVYFWTKYQVRLPVISLEALSLDKITRSPISRLGHELPTIPLRRTGTYYDAVTSQLRLNSVLEVLAKF</sequence>
<proteinExistence type="predicted"/>
<keyword evidence="3" id="KW-1185">Reference proteome</keyword>
<protein>
    <submittedName>
        <fullName evidence="2">Uncharacterized protein</fullName>
    </submittedName>
</protein>
<dbReference type="EMBL" id="JAIWYP010000004">
    <property type="protein sequence ID" value="KAH3831205.1"/>
    <property type="molecule type" value="Genomic_DNA"/>
</dbReference>
<reference evidence="2" key="2">
    <citation type="submission" date="2020-11" db="EMBL/GenBank/DDBJ databases">
        <authorList>
            <person name="McCartney M.A."/>
            <person name="Auch B."/>
            <person name="Kono T."/>
            <person name="Mallez S."/>
            <person name="Becker A."/>
            <person name="Gohl D.M."/>
            <person name="Silverstein K.A.T."/>
            <person name="Koren S."/>
            <person name="Bechman K.B."/>
            <person name="Herman A."/>
            <person name="Abrahante J.E."/>
            <person name="Garbe J."/>
        </authorList>
    </citation>
    <scope>NUCLEOTIDE SEQUENCE</scope>
    <source>
        <strain evidence="2">Duluth1</strain>
        <tissue evidence="2">Whole animal</tissue>
    </source>
</reference>
<dbReference type="Proteomes" id="UP000828390">
    <property type="component" value="Unassembled WGS sequence"/>
</dbReference>
<accession>A0A9D4HA21</accession>
<evidence type="ECO:0000313" key="3">
    <source>
        <dbReference type="Proteomes" id="UP000828390"/>
    </source>
</evidence>
<comment type="caution">
    <text evidence="2">The sequence shown here is derived from an EMBL/GenBank/DDBJ whole genome shotgun (WGS) entry which is preliminary data.</text>
</comment>